<dbReference type="RefSeq" id="WP_036733195.1">
    <property type="nucleotide sequence ID" value="NZ_JAGGLV010000002.1"/>
</dbReference>
<gene>
    <name evidence="4" type="ORF">J2Z70_000810</name>
</gene>
<keyword evidence="3" id="KW-0472">Membrane</keyword>
<dbReference type="Pfam" id="PF01066">
    <property type="entry name" value="CDP-OH_P_transf"/>
    <property type="match status" value="1"/>
</dbReference>
<keyword evidence="1 2" id="KW-0808">Transferase</keyword>
<evidence type="ECO:0000256" key="3">
    <source>
        <dbReference type="SAM" id="Phobius"/>
    </source>
</evidence>
<evidence type="ECO:0000256" key="2">
    <source>
        <dbReference type="RuleBase" id="RU003750"/>
    </source>
</evidence>
<dbReference type="Gene3D" id="1.20.120.1760">
    <property type="match status" value="1"/>
</dbReference>
<keyword evidence="5" id="KW-1185">Reference proteome</keyword>
<keyword evidence="3" id="KW-0812">Transmembrane</keyword>
<evidence type="ECO:0000256" key="1">
    <source>
        <dbReference type="ARBA" id="ARBA00022679"/>
    </source>
</evidence>
<keyword evidence="3" id="KW-1133">Transmembrane helix</keyword>
<dbReference type="EC" id="2.7.8.5" evidence="4"/>
<comment type="caution">
    <text evidence="4">The sequence shown here is derived from an EMBL/GenBank/DDBJ whole genome shotgun (WGS) entry which is preliminary data.</text>
</comment>
<proteinExistence type="inferred from homology"/>
<feature type="transmembrane region" description="Helical" evidence="3">
    <location>
        <begin position="139"/>
        <end position="162"/>
    </location>
</feature>
<reference evidence="4 5" key="1">
    <citation type="submission" date="2021-03" db="EMBL/GenBank/DDBJ databases">
        <title>Genomic Encyclopedia of Type Strains, Phase IV (KMG-IV): sequencing the most valuable type-strain genomes for metagenomic binning, comparative biology and taxonomic classification.</title>
        <authorList>
            <person name="Goeker M."/>
        </authorList>
    </citation>
    <scope>NUCLEOTIDE SEQUENCE [LARGE SCALE GENOMIC DNA]</scope>
    <source>
        <strain evidence="4 5">DSM 101953</strain>
    </source>
</reference>
<dbReference type="EMBL" id="JAGGLV010000002">
    <property type="protein sequence ID" value="MBP2110670.1"/>
    <property type="molecule type" value="Genomic_DNA"/>
</dbReference>
<protein>
    <submittedName>
        <fullName evidence="4">CDP-diacylglycerol--glycerol-3-phosphate 3-phosphatidyltransferase</fullName>
        <ecNumber evidence="4">2.7.8.5</ecNumber>
    </submittedName>
</protein>
<accession>A0ABS4NKT7</accession>
<dbReference type="InterPro" id="IPR048254">
    <property type="entry name" value="CDP_ALCOHOL_P_TRANSF_CS"/>
</dbReference>
<dbReference type="InterPro" id="IPR043130">
    <property type="entry name" value="CDP-OH_PTrfase_TM_dom"/>
</dbReference>
<name>A0ABS4NKT7_9BACL</name>
<evidence type="ECO:0000313" key="5">
    <source>
        <dbReference type="Proteomes" id="UP000773462"/>
    </source>
</evidence>
<dbReference type="InterPro" id="IPR000462">
    <property type="entry name" value="CDP-OH_P_trans"/>
</dbReference>
<dbReference type="Proteomes" id="UP000773462">
    <property type="component" value="Unassembled WGS sequence"/>
</dbReference>
<evidence type="ECO:0000313" key="4">
    <source>
        <dbReference type="EMBL" id="MBP2110670.1"/>
    </source>
</evidence>
<dbReference type="GO" id="GO:0008444">
    <property type="term" value="F:CDP-diacylglycerol-glycerol-3-phosphate 3-phosphatidyltransferase activity"/>
    <property type="evidence" value="ECO:0007669"/>
    <property type="project" value="UniProtKB-EC"/>
</dbReference>
<feature type="transmembrane region" description="Helical" evidence="3">
    <location>
        <begin position="117"/>
        <end position="133"/>
    </location>
</feature>
<comment type="similarity">
    <text evidence="2">Belongs to the CDP-alcohol phosphatidyltransferase class-I family.</text>
</comment>
<feature type="transmembrane region" description="Helical" evidence="3">
    <location>
        <begin position="76"/>
        <end position="96"/>
    </location>
</feature>
<organism evidence="4 5">
    <name type="scientific">Paenibacillus silagei</name>
    <dbReference type="NCBI Taxonomy" id="1670801"/>
    <lineage>
        <taxon>Bacteria</taxon>
        <taxon>Bacillati</taxon>
        <taxon>Bacillota</taxon>
        <taxon>Bacilli</taxon>
        <taxon>Bacillales</taxon>
        <taxon>Paenibacillaceae</taxon>
        <taxon>Paenibacillus</taxon>
    </lineage>
</organism>
<feature type="transmembrane region" description="Helical" evidence="3">
    <location>
        <begin position="12"/>
        <end position="35"/>
    </location>
</feature>
<sequence length="177" mass="19090">MKLVPNCITLSRIGLALLLLYLAPLGTGFTLVYLLCGITDMLDGPIARMTGTVSSFGAKLDSVADMTLAGTALYTLYPFLGLTLGLILWIALIAVIRGASILTALRKFSTYGSIHTYGNKLAGLLLFLTPLLLPYVNQAIWTIVVCLVATLSAIEELILLLISSELQLDLKGLYVRR</sequence>
<dbReference type="PROSITE" id="PS00379">
    <property type="entry name" value="CDP_ALCOHOL_P_TRANSF"/>
    <property type="match status" value="1"/>
</dbReference>